<reference evidence="3 4" key="1">
    <citation type="submission" date="2020-03" db="EMBL/GenBank/DDBJ databases">
        <title>Dissostichus mawsoni Genome sequencing and assembly.</title>
        <authorList>
            <person name="Park H."/>
        </authorList>
    </citation>
    <scope>NUCLEOTIDE SEQUENCE [LARGE SCALE GENOMIC DNA]</scope>
    <source>
        <strain evidence="3">DM0001</strain>
        <tissue evidence="3">Muscle</tissue>
    </source>
</reference>
<proteinExistence type="predicted"/>
<evidence type="ECO:0000256" key="1">
    <source>
        <dbReference type="SAM" id="MobiDB-lite"/>
    </source>
</evidence>
<feature type="chain" id="PRO_5029765682" description="Secreted protein" evidence="2">
    <location>
        <begin position="26"/>
        <end position="120"/>
    </location>
</feature>
<evidence type="ECO:0000256" key="2">
    <source>
        <dbReference type="SAM" id="SignalP"/>
    </source>
</evidence>
<evidence type="ECO:0000313" key="3">
    <source>
        <dbReference type="EMBL" id="KAF3858537.1"/>
    </source>
</evidence>
<feature type="compositionally biased region" description="Polar residues" evidence="1">
    <location>
        <begin position="23"/>
        <end position="34"/>
    </location>
</feature>
<sequence length="120" mass="13117">MTATDSVTTVLFLMIQSVPISSTTAVTRVSNRQNCKTRDEGPRRMSMKKKSSDQRGEGEQSEGFWVGNKGQARAVVCHLGHRDVQVVCHEAQDGENDKAGIHAGRTVSNADDDAVSVWRT</sequence>
<protein>
    <recommendedName>
        <fullName evidence="5">Secreted protein</fullName>
    </recommendedName>
</protein>
<keyword evidence="2" id="KW-0732">Signal</keyword>
<gene>
    <name evidence="3" type="ORF">F7725_011738</name>
</gene>
<name>A0A7J5ZCV7_DISMA</name>
<keyword evidence="4" id="KW-1185">Reference proteome</keyword>
<evidence type="ECO:0000313" key="4">
    <source>
        <dbReference type="Proteomes" id="UP000518266"/>
    </source>
</evidence>
<comment type="caution">
    <text evidence="3">The sequence shown here is derived from an EMBL/GenBank/DDBJ whole genome shotgun (WGS) entry which is preliminary data.</text>
</comment>
<dbReference type="AlphaFoldDB" id="A0A7J5ZCV7"/>
<accession>A0A7J5ZCV7</accession>
<evidence type="ECO:0008006" key="5">
    <source>
        <dbReference type="Google" id="ProtNLM"/>
    </source>
</evidence>
<feature type="region of interest" description="Disordered" evidence="1">
    <location>
        <begin position="23"/>
        <end position="65"/>
    </location>
</feature>
<feature type="signal peptide" evidence="2">
    <location>
        <begin position="1"/>
        <end position="25"/>
    </location>
</feature>
<organism evidence="3 4">
    <name type="scientific">Dissostichus mawsoni</name>
    <name type="common">Antarctic cod</name>
    <dbReference type="NCBI Taxonomy" id="36200"/>
    <lineage>
        <taxon>Eukaryota</taxon>
        <taxon>Metazoa</taxon>
        <taxon>Chordata</taxon>
        <taxon>Craniata</taxon>
        <taxon>Vertebrata</taxon>
        <taxon>Euteleostomi</taxon>
        <taxon>Actinopterygii</taxon>
        <taxon>Neopterygii</taxon>
        <taxon>Teleostei</taxon>
        <taxon>Neoteleostei</taxon>
        <taxon>Acanthomorphata</taxon>
        <taxon>Eupercaria</taxon>
        <taxon>Perciformes</taxon>
        <taxon>Notothenioidei</taxon>
        <taxon>Nototheniidae</taxon>
        <taxon>Dissostichus</taxon>
    </lineage>
</organism>
<dbReference type="EMBL" id="JAAKFY010000004">
    <property type="protein sequence ID" value="KAF3858537.1"/>
    <property type="molecule type" value="Genomic_DNA"/>
</dbReference>
<dbReference type="Proteomes" id="UP000518266">
    <property type="component" value="Unassembled WGS sequence"/>
</dbReference>